<dbReference type="EMBL" id="JACHIA010000003">
    <property type="protein sequence ID" value="MBB6069945.1"/>
    <property type="molecule type" value="Genomic_DNA"/>
</dbReference>
<evidence type="ECO:0008006" key="4">
    <source>
        <dbReference type="Google" id="ProtNLM"/>
    </source>
</evidence>
<dbReference type="RefSeq" id="WP_170039545.1">
    <property type="nucleotide sequence ID" value="NZ_JABDTL010000002.1"/>
</dbReference>
<dbReference type="Proteomes" id="UP000582837">
    <property type="component" value="Unassembled WGS sequence"/>
</dbReference>
<dbReference type="Gene3D" id="2.60.120.380">
    <property type="match status" value="1"/>
</dbReference>
<dbReference type="AlphaFoldDB" id="A0A841GWY8"/>
<keyword evidence="3" id="KW-1185">Reference proteome</keyword>
<comment type="caution">
    <text evidence="2">The sequence shown here is derived from an EMBL/GenBank/DDBJ whole genome shotgun (WGS) entry which is preliminary data.</text>
</comment>
<accession>A0A841GWY8</accession>
<proteinExistence type="predicted"/>
<organism evidence="2 3">
    <name type="scientific">Longimicrobium terrae</name>
    <dbReference type="NCBI Taxonomy" id="1639882"/>
    <lineage>
        <taxon>Bacteria</taxon>
        <taxon>Pseudomonadati</taxon>
        <taxon>Gemmatimonadota</taxon>
        <taxon>Longimicrobiia</taxon>
        <taxon>Longimicrobiales</taxon>
        <taxon>Longimicrobiaceae</taxon>
        <taxon>Longimicrobium</taxon>
    </lineage>
</organism>
<reference evidence="2 3" key="1">
    <citation type="submission" date="2020-08" db="EMBL/GenBank/DDBJ databases">
        <title>Genomic Encyclopedia of Type Strains, Phase IV (KMG-IV): sequencing the most valuable type-strain genomes for metagenomic binning, comparative biology and taxonomic classification.</title>
        <authorList>
            <person name="Goeker M."/>
        </authorList>
    </citation>
    <scope>NUCLEOTIDE SEQUENCE [LARGE SCALE GENOMIC DNA]</scope>
    <source>
        <strain evidence="2 3">DSM 29007</strain>
    </source>
</reference>
<feature type="signal peptide" evidence="1">
    <location>
        <begin position="1"/>
        <end position="22"/>
    </location>
</feature>
<evidence type="ECO:0000256" key="1">
    <source>
        <dbReference type="SAM" id="SignalP"/>
    </source>
</evidence>
<gene>
    <name evidence="2" type="ORF">HNQ61_001562</name>
</gene>
<feature type="chain" id="PRO_5032314687" description="Carboxypeptidase regulatory-like domain-containing protein" evidence="1">
    <location>
        <begin position="23"/>
        <end position="509"/>
    </location>
</feature>
<evidence type="ECO:0000313" key="3">
    <source>
        <dbReference type="Proteomes" id="UP000582837"/>
    </source>
</evidence>
<evidence type="ECO:0000313" key="2">
    <source>
        <dbReference type="EMBL" id="MBB6069945.1"/>
    </source>
</evidence>
<protein>
    <recommendedName>
        <fullName evidence="4">Carboxypeptidase regulatory-like domain-containing protein</fullName>
    </recommendedName>
</protein>
<name>A0A841GWY8_9BACT</name>
<keyword evidence="1" id="KW-0732">Signal</keyword>
<sequence>MTLLMMNRGARLVLLASTLAGAGWTTSAAAQTVFRGTVRYEKVLPGKKGLNLAAPVQRPAAGIRVQILTSPGRGVLGSAFTDSAGAYTIRVDPPVEGAVVVRALAQTENTRVLRARDRVEWSAASAPFTPGDARTVTRDVLATDSGRVAGPFNIAMVIGRANALLRAADPSITLPRLQVRWDTVHTEGTYFNDRDGVAYVSGLRGSDSDEYDDHVIAHEYGHFLMASFSRDDSPAGEHTSGDQLDPRLAWSEGWANFFAAVVAGNPAYVDTGAADGRQTVLLEMDMEQDVEPGDHPGIWSEHAVSSALWDWYDDRQDGADSLALGFAPLWTALTALRGEPDPYLLRFANALAAGTGQRAAIAASLSARGITYSPGESPSAPEPFPLALESGASVRGEVNSRRTRRSNLFESSAHYGFTLDEPRDVTLVLKITDARDPAHADLDLLVFDAKGEPVATSVAVNGVGGAERISERLPAGRYRVEVRSWSNAEESRLNARRANQGSYSLTARY</sequence>